<dbReference type="InterPro" id="IPR006311">
    <property type="entry name" value="TAT_signal"/>
</dbReference>
<dbReference type="GeneID" id="42300978"/>
<sequence>MVSRRSLVRNAFALVGGGVLSTGVATATASAPAVGLSDAGTVADSETTVVAAIDPTVVDSAGVPPSLESIPADGRARVPSVSLDDVDAVRGSLAADGTTVVGGCAVATGSFDSRAIETELRNAERGFVRADSRRNAGTADRLVASDRPYAIALESSALRVGYGRTRAHALRQLDAVLEADSRKSRSSKPTASYGSLPSLLDGDAVAYAALGPNTRSALANRAAGVSDSLAAVVEAADALGCALEAGSARSRLRYGVVTGPDRLSWETIRTLVDEATSGDRSLTEPSIYRDGQTVVVDAAVETPSLWVAHEQVASDSSRPATSTD</sequence>
<name>A0A5P9P2X8_9EURY</name>
<dbReference type="RefSeq" id="WP_152940503.1">
    <property type="nucleotide sequence ID" value="NZ_CP045488.1"/>
</dbReference>
<dbReference type="Proteomes" id="UP000326170">
    <property type="component" value="Chromosome"/>
</dbReference>
<proteinExistence type="predicted"/>
<reference evidence="1 2" key="1">
    <citation type="journal article" date="2007" name="Int. J. Syst. Evol. Microbiol.">
        <title>Natronorubrum sulfidifaciens sp. nov., an extremely haloalkaliphilic archaeon isolated from Aiding salt lake in Xin-Jiang, China.</title>
        <authorList>
            <person name="Cui H.L."/>
            <person name="Tohty D."/>
            <person name="Liu H.C."/>
            <person name="Liu S.J."/>
            <person name="Oren A."/>
            <person name="Zhou P.J."/>
        </authorList>
    </citation>
    <scope>NUCLEOTIDE SEQUENCE [LARGE SCALE GENOMIC DNA]</scope>
    <source>
        <strain evidence="1 2">7-3</strain>
    </source>
</reference>
<dbReference type="KEGG" id="nas:GCU68_07985"/>
<accession>A0A5P9P2X8</accession>
<gene>
    <name evidence="1" type="ORF">GCU68_07985</name>
</gene>
<dbReference type="PROSITE" id="PS51318">
    <property type="entry name" value="TAT"/>
    <property type="match status" value="1"/>
</dbReference>
<organism evidence="1 2">
    <name type="scientific">Natronorubrum aibiense</name>
    <dbReference type="NCBI Taxonomy" id="348826"/>
    <lineage>
        <taxon>Archaea</taxon>
        <taxon>Methanobacteriati</taxon>
        <taxon>Methanobacteriota</taxon>
        <taxon>Stenosarchaea group</taxon>
        <taxon>Halobacteria</taxon>
        <taxon>Halobacteriales</taxon>
        <taxon>Natrialbaceae</taxon>
        <taxon>Natronorubrum</taxon>
    </lineage>
</organism>
<evidence type="ECO:0000313" key="1">
    <source>
        <dbReference type="EMBL" id="QFU82462.1"/>
    </source>
</evidence>
<keyword evidence="2" id="KW-1185">Reference proteome</keyword>
<dbReference type="AlphaFoldDB" id="A0A5P9P2X8"/>
<dbReference type="EMBL" id="CP045488">
    <property type="protein sequence ID" value="QFU82462.1"/>
    <property type="molecule type" value="Genomic_DNA"/>
</dbReference>
<protein>
    <submittedName>
        <fullName evidence="1">Uncharacterized protein</fullName>
    </submittedName>
</protein>
<dbReference type="OrthoDB" id="163641at2157"/>
<evidence type="ECO:0000313" key="2">
    <source>
        <dbReference type="Proteomes" id="UP000326170"/>
    </source>
</evidence>